<evidence type="ECO:0000256" key="4">
    <source>
        <dbReference type="ARBA" id="ARBA00023163"/>
    </source>
</evidence>
<dbReference type="PANTHER" id="PTHR43133:SF46">
    <property type="entry name" value="RNA POLYMERASE SIGMA-70 FACTOR ECF SUBFAMILY"/>
    <property type="match status" value="1"/>
</dbReference>
<evidence type="ECO:0000256" key="1">
    <source>
        <dbReference type="ARBA" id="ARBA00010641"/>
    </source>
</evidence>
<feature type="domain" description="RNA polymerase sigma-70 region 2" evidence="5">
    <location>
        <begin position="20"/>
        <end position="86"/>
    </location>
</feature>
<keyword evidence="4" id="KW-0804">Transcription</keyword>
<dbReference type="GO" id="GO:0003677">
    <property type="term" value="F:DNA binding"/>
    <property type="evidence" value="ECO:0007669"/>
    <property type="project" value="InterPro"/>
</dbReference>
<protein>
    <submittedName>
        <fullName evidence="7">Sigma-70 family RNA polymerase sigma factor</fullName>
    </submittedName>
</protein>
<dbReference type="Gene3D" id="1.10.10.10">
    <property type="entry name" value="Winged helix-like DNA-binding domain superfamily/Winged helix DNA-binding domain"/>
    <property type="match status" value="1"/>
</dbReference>
<evidence type="ECO:0000259" key="5">
    <source>
        <dbReference type="Pfam" id="PF04542"/>
    </source>
</evidence>
<reference evidence="7 8" key="1">
    <citation type="submission" date="2024-04" db="EMBL/GenBank/DDBJ databases">
        <title>Novel genus in family Flammeovirgaceae.</title>
        <authorList>
            <person name="Nguyen T.H."/>
            <person name="Vuong T.Q."/>
            <person name="Le H."/>
            <person name="Kim S.-G."/>
        </authorList>
    </citation>
    <scope>NUCLEOTIDE SEQUENCE [LARGE SCALE GENOMIC DNA]</scope>
    <source>
        <strain evidence="7 8">JCM 23209</strain>
    </source>
</reference>
<proteinExistence type="inferred from homology"/>
<dbReference type="NCBIfam" id="TIGR02937">
    <property type="entry name" value="sigma70-ECF"/>
    <property type="match status" value="1"/>
</dbReference>
<evidence type="ECO:0000313" key="7">
    <source>
        <dbReference type="EMBL" id="MEN7546482.1"/>
    </source>
</evidence>
<evidence type="ECO:0000259" key="6">
    <source>
        <dbReference type="Pfam" id="PF08281"/>
    </source>
</evidence>
<dbReference type="InterPro" id="IPR013325">
    <property type="entry name" value="RNA_pol_sigma_r2"/>
</dbReference>
<evidence type="ECO:0000256" key="3">
    <source>
        <dbReference type="ARBA" id="ARBA00023082"/>
    </source>
</evidence>
<comment type="caution">
    <text evidence="7">The sequence shown here is derived from an EMBL/GenBank/DDBJ whole genome shotgun (WGS) entry which is preliminary data.</text>
</comment>
<organism evidence="7 8">
    <name type="scientific">Rapidithrix thailandica</name>
    <dbReference type="NCBI Taxonomy" id="413964"/>
    <lineage>
        <taxon>Bacteria</taxon>
        <taxon>Pseudomonadati</taxon>
        <taxon>Bacteroidota</taxon>
        <taxon>Cytophagia</taxon>
        <taxon>Cytophagales</taxon>
        <taxon>Flammeovirgaceae</taxon>
        <taxon>Rapidithrix</taxon>
    </lineage>
</organism>
<dbReference type="CDD" id="cd06171">
    <property type="entry name" value="Sigma70_r4"/>
    <property type="match status" value="1"/>
</dbReference>
<dbReference type="RefSeq" id="WP_346819269.1">
    <property type="nucleotide sequence ID" value="NZ_JBDKWZ010000001.1"/>
</dbReference>
<dbReference type="GO" id="GO:0016987">
    <property type="term" value="F:sigma factor activity"/>
    <property type="evidence" value="ECO:0007669"/>
    <property type="project" value="UniProtKB-KW"/>
</dbReference>
<keyword evidence="3" id="KW-0731">Sigma factor</keyword>
<keyword evidence="2" id="KW-0805">Transcription regulation</keyword>
<sequence>MDKELWSALTKGSEQALVNLYERHHEGLYNYGYRLSSNQEITRDCIQELFLDLWHKRKQLKSIEYVKAYLHKMLRNKIVDVVKENGKFSFQASFREIQEFTLSQEDILILEEYTNEQTLQLKQALSNLSHRQKEMIFLRFYSELSYEDIAEITSLKYQSIRNLLYEALRNLRKQLLLLFLILIIQ</sequence>
<dbReference type="Gene3D" id="1.10.1740.10">
    <property type="match status" value="1"/>
</dbReference>
<gene>
    <name evidence="7" type="ORF">AAG747_01095</name>
</gene>
<evidence type="ECO:0000256" key="2">
    <source>
        <dbReference type="ARBA" id="ARBA00023015"/>
    </source>
</evidence>
<name>A0AAW9RSC6_9BACT</name>
<keyword evidence="8" id="KW-1185">Reference proteome</keyword>
<dbReference type="SUPFAM" id="SSF88946">
    <property type="entry name" value="Sigma2 domain of RNA polymerase sigma factors"/>
    <property type="match status" value="1"/>
</dbReference>
<dbReference type="Pfam" id="PF08281">
    <property type="entry name" value="Sigma70_r4_2"/>
    <property type="match status" value="1"/>
</dbReference>
<dbReference type="InterPro" id="IPR013324">
    <property type="entry name" value="RNA_pol_sigma_r3/r4-like"/>
</dbReference>
<dbReference type="Proteomes" id="UP001403385">
    <property type="component" value="Unassembled WGS sequence"/>
</dbReference>
<dbReference type="InterPro" id="IPR039425">
    <property type="entry name" value="RNA_pol_sigma-70-like"/>
</dbReference>
<comment type="similarity">
    <text evidence="1">Belongs to the sigma-70 factor family. ECF subfamily.</text>
</comment>
<dbReference type="GO" id="GO:0006352">
    <property type="term" value="P:DNA-templated transcription initiation"/>
    <property type="evidence" value="ECO:0007669"/>
    <property type="project" value="InterPro"/>
</dbReference>
<dbReference type="AlphaFoldDB" id="A0AAW9RSC6"/>
<accession>A0AAW9RSC6</accession>
<dbReference type="EMBL" id="JBDKWZ010000001">
    <property type="protein sequence ID" value="MEN7546482.1"/>
    <property type="molecule type" value="Genomic_DNA"/>
</dbReference>
<dbReference type="PANTHER" id="PTHR43133">
    <property type="entry name" value="RNA POLYMERASE ECF-TYPE SIGMA FACTO"/>
    <property type="match status" value="1"/>
</dbReference>
<dbReference type="SUPFAM" id="SSF88659">
    <property type="entry name" value="Sigma3 and sigma4 domains of RNA polymerase sigma factors"/>
    <property type="match status" value="1"/>
</dbReference>
<feature type="domain" description="RNA polymerase sigma factor 70 region 4 type 2" evidence="6">
    <location>
        <begin position="119"/>
        <end position="171"/>
    </location>
</feature>
<dbReference type="InterPro" id="IPR007627">
    <property type="entry name" value="RNA_pol_sigma70_r2"/>
</dbReference>
<dbReference type="InterPro" id="IPR036388">
    <property type="entry name" value="WH-like_DNA-bd_sf"/>
</dbReference>
<dbReference type="Pfam" id="PF04542">
    <property type="entry name" value="Sigma70_r2"/>
    <property type="match status" value="1"/>
</dbReference>
<evidence type="ECO:0000313" key="8">
    <source>
        <dbReference type="Proteomes" id="UP001403385"/>
    </source>
</evidence>
<dbReference type="InterPro" id="IPR014284">
    <property type="entry name" value="RNA_pol_sigma-70_dom"/>
</dbReference>
<dbReference type="InterPro" id="IPR013249">
    <property type="entry name" value="RNA_pol_sigma70_r4_t2"/>
</dbReference>